<dbReference type="EMBL" id="JAADJG010001159">
    <property type="protein sequence ID" value="KAF4423147.1"/>
    <property type="molecule type" value="Genomic_DNA"/>
</dbReference>
<evidence type="ECO:0000313" key="6">
    <source>
        <dbReference type="EMBL" id="KAF4423147.1"/>
    </source>
</evidence>
<sequence>MEPVGPAVGVVGLAGLFSSCLEAVDMTQSYLHFEGDNHVLDTKFAAVRVQLKRWGRQVGFEDGKLLANHHSALDDADISAAVVSLLTITKAICTASDAVPRHLKRTNSGFTDGSQNIFYPGTVPGVQSKRKKLAWALWGKNEREEQVNMFGDLVRELHNLVPLGSSIGPEQPGQPSTRSDNQAEARRDVTLWLMGSQLPDERFEESNRKRLEGTCGWILDRNEFSEWVSPIVDSTKVLWITGPAGFGCTLIADGLDEIPSVSRFLEAVLDAAAGTNTRVLMVSRDETMIRQALTGHCDINFTEYKISLEDVQSDTKACSRSIVDRKLPNKSEDIRSDLSETMAARCEGQFLWLELQEETLRKGMSKKQLERVIGNAPAGLERLYDQNWKKISEFRESEKVRAFTLLRWVAFAQRPLTVSEVTGAVLIHDEMDELMLDDLPDDVDDDYIETEIVGLSQTFFGETVPIESSSFALMDIGKRAPATILRADAEHLDGENSRADITFEISFRQYASSFWYNHLKSGSESVAELAALTRKFFERGNPSWISWCIWFESQNCVKIDSNTALQDPLCYAIKLGLRQTALALLESGELDLRGSTTTGRLVTVEACGSGDIEIVKKVFEKGGDVASRINDGWTCLMNASQYGHVDIVKLLLKMNTDVSEQDCNKTTPLFIAARYGHIEVVKILLEHGADPNATQERGWTPVAAASNENL</sequence>
<dbReference type="InterPro" id="IPR038305">
    <property type="entry name" value="HeLo_sf"/>
</dbReference>
<evidence type="ECO:0000259" key="4">
    <source>
        <dbReference type="Pfam" id="PF14479"/>
    </source>
</evidence>
<feature type="repeat" description="ANK" evidence="2">
    <location>
        <begin position="664"/>
        <end position="696"/>
    </location>
</feature>
<dbReference type="OrthoDB" id="539213at2759"/>
<dbReference type="PROSITE" id="PS50297">
    <property type="entry name" value="ANK_REP_REGION"/>
    <property type="match status" value="2"/>
</dbReference>
<evidence type="ECO:0000256" key="2">
    <source>
        <dbReference type="PROSITE-ProRule" id="PRU00023"/>
    </source>
</evidence>
<dbReference type="PANTHER" id="PTHR10039:SF16">
    <property type="entry name" value="GPI INOSITOL-DEACYLASE"/>
    <property type="match status" value="1"/>
</dbReference>
<feature type="domain" description="Nephrocystin 3-like N-terminal" evidence="5">
    <location>
        <begin position="213"/>
        <end position="252"/>
    </location>
</feature>
<proteinExistence type="predicted"/>
<dbReference type="AlphaFoldDB" id="A0A8H4NDV3"/>
<dbReference type="InterPro" id="IPR036770">
    <property type="entry name" value="Ankyrin_rpt-contain_sf"/>
</dbReference>
<comment type="caution">
    <text evidence="6">The sequence shown here is derived from an EMBL/GenBank/DDBJ whole genome shotgun (WGS) entry which is preliminary data.</text>
</comment>
<gene>
    <name evidence="6" type="ORF">F53441_14272</name>
</gene>
<dbReference type="InterPro" id="IPR056884">
    <property type="entry name" value="NPHP3-like_N"/>
</dbReference>
<dbReference type="Pfam" id="PF14479">
    <property type="entry name" value="HeLo"/>
    <property type="match status" value="1"/>
</dbReference>
<keyword evidence="1" id="KW-0677">Repeat</keyword>
<keyword evidence="7" id="KW-1185">Reference proteome</keyword>
<dbReference type="Proteomes" id="UP000605986">
    <property type="component" value="Unassembled WGS sequence"/>
</dbReference>
<name>A0A8H4NDV3_9HYPO</name>
<protein>
    <submittedName>
        <fullName evidence="6">Ankyrin repeat domain-containing protein 52</fullName>
    </submittedName>
</protein>
<reference evidence="6" key="1">
    <citation type="submission" date="2020-01" db="EMBL/GenBank/DDBJ databases">
        <title>Identification and distribution of gene clusters putatively required for synthesis of sphingolipid metabolism inhibitors in phylogenetically diverse species of the filamentous fungus Fusarium.</title>
        <authorList>
            <person name="Kim H.-S."/>
            <person name="Busman M."/>
            <person name="Brown D.W."/>
            <person name="Divon H."/>
            <person name="Uhlig S."/>
            <person name="Proctor R.H."/>
        </authorList>
    </citation>
    <scope>NUCLEOTIDE SEQUENCE</scope>
    <source>
        <strain evidence="6">NRRL 53441</strain>
    </source>
</reference>
<keyword evidence="2" id="KW-0040">ANK repeat</keyword>
<dbReference type="Pfam" id="PF12796">
    <property type="entry name" value="Ank_2"/>
    <property type="match status" value="1"/>
</dbReference>
<dbReference type="Gene3D" id="1.25.40.20">
    <property type="entry name" value="Ankyrin repeat-containing domain"/>
    <property type="match status" value="1"/>
</dbReference>
<dbReference type="PRINTS" id="PR01415">
    <property type="entry name" value="ANKYRIN"/>
</dbReference>
<accession>A0A8H4NDV3</accession>
<dbReference type="Pfam" id="PF24883">
    <property type="entry name" value="NPHP3_N"/>
    <property type="match status" value="1"/>
</dbReference>
<feature type="region of interest" description="Disordered" evidence="3">
    <location>
        <begin position="164"/>
        <end position="184"/>
    </location>
</feature>
<organism evidence="6 7">
    <name type="scientific">Fusarium austroafricanum</name>
    <dbReference type="NCBI Taxonomy" id="2364996"/>
    <lineage>
        <taxon>Eukaryota</taxon>
        <taxon>Fungi</taxon>
        <taxon>Dikarya</taxon>
        <taxon>Ascomycota</taxon>
        <taxon>Pezizomycotina</taxon>
        <taxon>Sordariomycetes</taxon>
        <taxon>Hypocreomycetidae</taxon>
        <taxon>Hypocreales</taxon>
        <taxon>Nectriaceae</taxon>
        <taxon>Fusarium</taxon>
        <taxon>Fusarium concolor species complex</taxon>
    </lineage>
</organism>
<evidence type="ECO:0000259" key="5">
    <source>
        <dbReference type="Pfam" id="PF24883"/>
    </source>
</evidence>
<dbReference type="PANTHER" id="PTHR10039">
    <property type="entry name" value="AMELOGENIN"/>
    <property type="match status" value="1"/>
</dbReference>
<feature type="domain" description="Prion-inhibition and propagation HeLo" evidence="4">
    <location>
        <begin position="5"/>
        <end position="162"/>
    </location>
</feature>
<dbReference type="SUPFAM" id="SSF48403">
    <property type="entry name" value="Ankyrin repeat"/>
    <property type="match status" value="1"/>
</dbReference>
<dbReference type="InterPro" id="IPR002110">
    <property type="entry name" value="Ankyrin_rpt"/>
</dbReference>
<evidence type="ECO:0000313" key="7">
    <source>
        <dbReference type="Proteomes" id="UP000605986"/>
    </source>
</evidence>
<evidence type="ECO:0000256" key="3">
    <source>
        <dbReference type="SAM" id="MobiDB-lite"/>
    </source>
</evidence>
<dbReference type="PROSITE" id="PS50088">
    <property type="entry name" value="ANK_REPEAT"/>
    <property type="match status" value="2"/>
</dbReference>
<dbReference type="SMART" id="SM00248">
    <property type="entry name" value="ANK"/>
    <property type="match status" value="4"/>
</dbReference>
<evidence type="ECO:0000256" key="1">
    <source>
        <dbReference type="ARBA" id="ARBA00022737"/>
    </source>
</evidence>
<dbReference type="Gene3D" id="1.20.120.1020">
    <property type="entry name" value="Prion-inhibition and propagation, HeLo domain"/>
    <property type="match status" value="1"/>
</dbReference>
<dbReference type="InterPro" id="IPR029498">
    <property type="entry name" value="HeLo_dom"/>
</dbReference>
<feature type="repeat" description="ANK" evidence="2">
    <location>
        <begin position="631"/>
        <end position="663"/>
    </location>
</feature>